<evidence type="ECO:0000313" key="3">
    <source>
        <dbReference type="EMBL" id="MCG8146554.1"/>
    </source>
</evidence>
<feature type="compositionally biased region" description="Basic residues" evidence="1">
    <location>
        <begin position="62"/>
        <end position="93"/>
    </location>
</feature>
<sequence length="104" mass="11701">MKKTLFASALALVFASTTAFAAPAVPPVPAHNAPSQNVTHKKVTHKNVRHKKEAHKNELRHKPVKKIVKKPVRKQVKKHYVKKQVKVNRGHPHIKGEHAKGQPR</sequence>
<organism evidence="3 4">
    <name type="scientific">Moraxella tetraodonis</name>
    <dbReference type="NCBI Taxonomy" id="2767221"/>
    <lineage>
        <taxon>Bacteria</taxon>
        <taxon>Pseudomonadati</taxon>
        <taxon>Pseudomonadota</taxon>
        <taxon>Gammaproteobacteria</taxon>
        <taxon>Moraxellales</taxon>
        <taxon>Moraxellaceae</taxon>
        <taxon>Moraxella</taxon>
    </lineage>
</organism>
<name>A0A9X2A3J2_9GAMM</name>
<reference evidence="3" key="1">
    <citation type="submission" date="2021-08" db="EMBL/GenBank/DDBJ databases">
        <title>Complete genome sequence of Moraxella sp strain PS-22.</title>
        <authorList>
            <person name="Das S.K."/>
        </authorList>
    </citation>
    <scope>NUCLEOTIDE SEQUENCE</scope>
    <source>
        <strain evidence="3">PS-22</strain>
    </source>
</reference>
<feature type="chain" id="PRO_5040943739" description="Acid shock protein" evidence="2">
    <location>
        <begin position="22"/>
        <end position="104"/>
    </location>
</feature>
<evidence type="ECO:0000256" key="1">
    <source>
        <dbReference type="SAM" id="MobiDB-lite"/>
    </source>
</evidence>
<gene>
    <name evidence="3" type="ORF">H9W84_00150</name>
</gene>
<keyword evidence="2" id="KW-0732">Signal</keyword>
<feature type="compositionally biased region" description="Basic residues" evidence="1">
    <location>
        <begin position="39"/>
        <end position="54"/>
    </location>
</feature>
<feature type="compositionally biased region" description="Basic and acidic residues" evidence="1">
    <location>
        <begin position="94"/>
        <end position="104"/>
    </location>
</feature>
<dbReference type="AlphaFoldDB" id="A0A9X2A3J2"/>
<dbReference type="RefSeq" id="WP_239741144.1">
    <property type="nucleotide sequence ID" value="NZ_JACSYB010000001.1"/>
</dbReference>
<comment type="caution">
    <text evidence="3">The sequence shown here is derived from an EMBL/GenBank/DDBJ whole genome shotgun (WGS) entry which is preliminary data.</text>
</comment>
<evidence type="ECO:0000313" key="4">
    <source>
        <dbReference type="Proteomes" id="UP001139238"/>
    </source>
</evidence>
<evidence type="ECO:0000256" key="2">
    <source>
        <dbReference type="SAM" id="SignalP"/>
    </source>
</evidence>
<feature type="region of interest" description="Disordered" evidence="1">
    <location>
        <begin position="31"/>
        <end position="104"/>
    </location>
</feature>
<keyword evidence="4" id="KW-1185">Reference proteome</keyword>
<dbReference type="EMBL" id="JACSYB010000001">
    <property type="protein sequence ID" value="MCG8146554.1"/>
    <property type="molecule type" value="Genomic_DNA"/>
</dbReference>
<feature type="signal peptide" evidence="2">
    <location>
        <begin position="1"/>
        <end position="21"/>
    </location>
</feature>
<accession>A0A9X2A3J2</accession>
<evidence type="ECO:0008006" key="5">
    <source>
        <dbReference type="Google" id="ProtNLM"/>
    </source>
</evidence>
<dbReference type="Proteomes" id="UP001139238">
    <property type="component" value="Unassembled WGS sequence"/>
</dbReference>
<proteinExistence type="predicted"/>
<protein>
    <recommendedName>
        <fullName evidence="5">Acid shock protein</fullName>
    </recommendedName>
</protein>